<sequence length="221" mass="24731">MSLKSMYGLWHGQWRRVQDDDMTRLPPLVSIFFIATRSRTSYYTLPTPRSTFQPLSPSPHFGTSCTMSKPSYAAVAASPPKDSHQPDAPPPYSGPSTLHPHAGQAQHPHPGQHAQHHPSYQTGHVYLPGQAESQGFNPHQAWTPPPSLEVARSRALRRFWVAFFWAWAIWILIGLMIGGGVSDIEHEPMGRHGHWGKHGRWHEDSAVYPLVQMLGLEADGQ</sequence>
<gene>
    <name evidence="3" type="ORF">DB88DRAFT_496340</name>
</gene>
<organism evidence="3 4">
    <name type="scientific">Papiliotrema laurentii</name>
    <name type="common">Cryptococcus laurentii</name>
    <dbReference type="NCBI Taxonomy" id="5418"/>
    <lineage>
        <taxon>Eukaryota</taxon>
        <taxon>Fungi</taxon>
        <taxon>Dikarya</taxon>
        <taxon>Basidiomycota</taxon>
        <taxon>Agaricomycotina</taxon>
        <taxon>Tremellomycetes</taxon>
        <taxon>Tremellales</taxon>
        <taxon>Rhynchogastremaceae</taxon>
        <taxon>Papiliotrema</taxon>
    </lineage>
</organism>
<evidence type="ECO:0000256" key="2">
    <source>
        <dbReference type="SAM" id="Phobius"/>
    </source>
</evidence>
<evidence type="ECO:0000313" key="4">
    <source>
        <dbReference type="Proteomes" id="UP001182556"/>
    </source>
</evidence>
<evidence type="ECO:0000256" key="1">
    <source>
        <dbReference type="SAM" id="MobiDB-lite"/>
    </source>
</evidence>
<name>A0AAD9CXY6_PAPLA</name>
<dbReference type="EMBL" id="JAODAN010000008">
    <property type="protein sequence ID" value="KAK1922809.1"/>
    <property type="molecule type" value="Genomic_DNA"/>
</dbReference>
<comment type="caution">
    <text evidence="3">The sequence shown here is derived from an EMBL/GenBank/DDBJ whole genome shotgun (WGS) entry which is preliminary data.</text>
</comment>
<dbReference type="Proteomes" id="UP001182556">
    <property type="component" value="Unassembled WGS sequence"/>
</dbReference>
<reference evidence="3" key="1">
    <citation type="submission" date="2023-02" db="EMBL/GenBank/DDBJ databases">
        <title>Identification and recombinant expression of a fungal hydrolase from Papiliotrema laurentii that hydrolyzes apple cutin and clears colloidal polyester polyurethane.</title>
        <authorList>
            <consortium name="DOE Joint Genome Institute"/>
            <person name="Roman V.A."/>
            <person name="Bojanowski C."/>
            <person name="Crable B.R."/>
            <person name="Wagner D.N."/>
            <person name="Hung C.S."/>
            <person name="Nadeau L.J."/>
            <person name="Schratz L."/>
            <person name="Haridas S."/>
            <person name="Pangilinan J."/>
            <person name="Lipzen A."/>
            <person name="Na H."/>
            <person name="Yan M."/>
            <person name="Ng V."/>
            <person name="Grigoriev I.V."/>
            <person name="Spatafora J.W."/>
            <person name="Barlow D."/>
            <person name="Biffinger J."/>
            <person name="Kelley-Loughnane N."/>
            <person name="Varaljay V.A."/>
            <person name="Crookes-Goodson W.J."/>
        </authorList>
    </citation>
    <scope>NUCLEOTIDE SEQUENCE</scope>
    <source>
        <strain evidence="3">5307AH</strain>
    </source>
</reference>
<feature type="region of interest" description="Disordered" evidence="1">
    <location>
        <begin position="72"/>
        <end position="146"/>
    </location>
</feature>
<dbReference type="AlphaFoldDB" id="A0AAD9CXY6"/>
<keyword evidence="2" id="KW-1133">Transmembrane helix</keyword>
<feature type="compositionally biased region" description="Low complexity" evidence="1">
    <location>
        <begin position="99"/>
        <end position="113"/>
    </location>
</feature>
<accession>A0AAD9CXY6</accession>
<feature type="transmembrane region" description="Helical" evidence="2">
    <location>
        <begin position="159"/>
        <end position="181"/>
    </location>
</feature>
<protein>
    <submittedName>
        <fullName evidence="3">Uncharacterized protein</fullName>
    </submittedName>
</protein>
<proteinExistence type="predicted"/>
<keyword evidence="2" id="KW-0812">Transmembrane</keyword>
<evidence type="ECO:0000313" key="3">
    <source>
        <dbReference type="EMBL" id="KAK1922809.1"/>
    </source>
</evidence>
<keyword evidence="4" id="KW-1185">Reference proteome</keyword>
<keyword evidence="2" id="KW-0472">Membrane</keyword>